<reference evidence="8" key="2">
    <citation type="submission" date="2025-08" db="UniProtKB">
        <authorList>
            <consortium name="Ensembl"/>
        </authorList>
    </citation>
    <scope>IDENTIFICATION</scope>
</reference>
<name>A0A9L0IAM4_EQUAS</name>
<feature type="transmembrane region" description="Helical" evidence="7">
    <location>
        <begin position="54"/>
        <end position="71"/>
    </location>
</feature>
<dbReference type="PANTHER" id="PTHR16803">
    <property type="entry name" value="HIGH AFFINITY IMMUNOGLOBULIN EPSILON RECEPTOR GAMMA-SUBUNIT"/>
    <property type="match status" value="1"/>
</dbReference>
<proteinExistence type="predicted"/>
<dbReference type="GO" id="GO:0050766">
    <property type="term" value="P:positive regulation of phagocytosis"/>
    <property type="evidence" value="ECO:0007669"/>
    <property type="project" value="TreeGrafter"/>
</dbReference>
<evidence type="ECO:0000256" key="7">
    <source>
        <dbReference type="SAM" id="Phobius"/>
    </source>
</evidence>
<reference evidence="8 9" key="1">
    <citation type="journal article" date="2020" name="Nat. Commun.">
        <title>Donkey genomes provide new insights into domestication and selection for coat color.</title>
        <authorList>
            <person name="Wang"/>
            <person name="C."/>
            <person name="Li"/>
            <person name="H."/>
            <person name="Guo"/>
            <person name="Y."/>
            <person name="Huang"/>
            <person name="J."/>
            <person name="Sun"/>
            <person name="Y."/>
            <person name="Min"/>
            <person name="J."/>
            <person name="Wang"/>
            <person name="J."/>
            <person name="Fang"/>
            <person name="X."/>
            <person name="Zhao"/>
            <person name="Z."/>
            <person name="Wang"/>
            <person name="S."/>
            <person name="Zhang"/>
            <person name="Y."/>
            <person name="Liu"/>
            <person name="Q."/>
            <person name="Jiang"/>
            <person name="Q."/>
            <person name="Wang"/>
            <person name="X."/>
            <person name="Guo"/>
            <person name="Y."/>
            <person name="Yang"/>
            <person name="C."/>
            <person name="Wang"/>
            <person name="Y."/>
            <person name="Tian"/>
            <person name="F."/>
            <person name="Zhuang"/>
            <person name="G."/>
            <person name="Fan"/>
            <person name="Y."/>
            <person name="Gao"/>
            <person name="Q."/>
            <person name="Li"/>
            <person name="Y."/>
            <person name="Ju"/>
            <person name="Z."/>
            <person name="Li"/>
            <person name="J."/>
            <person name="Li"/>
            <person name="R."/>
            <person name="Hou"/>
            <person name="M."/>
            <person name="Yang"/>
            <person name="G."/>
            <person name="Liu"/>
            <person name="G."/>
            <person name="Liu"/>
            <person name="W."/>
            <person name="Guo"/>
            <person name="J."/>
            <person name="Pan"/>
            <person name="S."/>
            <person name="Fan"/>
            <person name="G."/>
            <person name="Zhang"/>
            <person name="W."/>
            <person name="Zhang"/>
            <person name="R."/>
            <person name="Yu"/>
            <person name="J."/>
            <person name="Zhang"/>
            <person name="X."/>
            <person name="Yin"/>
            <person name="Q."/>
            <person name="Ji"/>
            <person name="C."/>
            <person name="Jin"/>
            <person name="Y."/>
            <person name="Yue"/>
            <person name="G."/>
            <person name="Liu"/>
            <person name="M."/>
            <person name="Xu"/>
            <person name="J."/>
            <person name="Liu"/>
            <person name="S."/>
            <person name="Jordana"/>
            <person name="J."/>
            <person name="Noce"/>
            <person name="A."/>
            <person name="Amills"/>
            <person name="M."/>
            <person name="Wu"/>
            <person name="D.D."/>
            <person name="Li"/>
            <person name="S."/>
            <person name="Zhou"/>
            <person name="X. and Zhong"/>
            <person name="J."/>
        </authorList>
    </citation>
    <scope>NUCLEOTIDE SEQUENCE [LARGE SCALE GENOMIC DNA]</scope>
</reference>
<evidence type="ECO:0008006" key="10">
    <source>
        <dbReference type="Google" id="ProtNLM"/>
    </source>
</evidence>
<dbReference type="InterPro" id="IPR021663">
    <property type="entry name" value="CD3_zeta/IgE_Fc_rcpt_gamma"/>
</dbReference>
<keyword evidence="4" id="KW-0391">Immunity</keyword>
<evidence type="ECO:0000313" key="9">
    <source>
        <dbReference type="Proteomes" id="UP000694387"/>
    </source>
</evidence>
<dbReference type="GO" id="GO:0019886">
    <property type="term" value="P:antigen processing and presentation of exogenous peptide antigen via MHC class II"/>
    <property type="evidence" value="ECO:0007669"/>
    <property type="project" value="TreeGrafter"/>
</dbReference>
<keyword evidence="9" id="KW-1185">Reference proteome</keyword>
<reference evidence="8" key="3">
    <citation type="submission" date="2025-09" db="UniProtKB">
        <authorList>
            <consortium name="Ensembl"/>
        </authorList>
    </citation>
    <scope>IDENTIFICATION</scope>
</reference>
<protein>
    <recommendedName>
        <fullName evidence="10">Fc receptor gamma-chain</fullName>
    </recommendedName>
</protein>
<dbReference type="GeneID" id="106836365"/>
<dbReference type="GO" id="GO:0002431">
    <property type="term" value="P:Fc receptor mediated stimulatory signaling pathway"/>
    <property type="evidence" value="ECO:0007669"/>
    <property type="project" value="TreeGrafter"/>
</dbReference>
<comment type="subcellular location">
    <subcellularLocation>
        <location evidence="1">Cell membrane</location>
        <topology evidence="1">Single-pass type I membrane protein</topology>
    </subcellularLocation>
</comment>
<evidence type="ECO:0000313" key="8">
    <source>
        <dbReference type="Ensembl" id="ENSEASP00005037221.1"/>
    </source>
</evidence>
<keyword evidence="5" id="KW-1015">Disulfide bond</keyword>
<gene>
    <name evidence="8" type="primary">LOC106836365</name>
</gene>
<sequence>MEPLTEHSCVVPAQRLIPSSRPLSHLPERMPAVVLLSLLLVEQAAALGEHQLCCILDAILFLCGFVLILLYCRLKSQVLKAAIAPDEKSDDIYTGLSTLNQETYGTLQHEKPPQYL</sequence>
<evidence type="ECO:0000256" key="3">
    <source>
        <dbReference type="ARBA" id="ARBA00022553"/>
    </source>
</evidence>
<keyword evidence="7" id="KW-0472">Membrane</keyword>
<evidence type="ECO:0000256" key="2">
    <source>
        <dbReference type="ARBA" id="ARBA00022475"/>
    </source>
</evidence>
<accession>A0A9L0IAM4</accession>
<dbReference type="GO" id="GO:0019864">
    <property type="term" value="F:IgG binding"/>
    <property type="evidence" value="ECO:0007669"/>
    <property type="project" value="TreeGrafter"/>
</dbReference>
<keyword evidence="6" id="KW-0675">Receptor</keyword>
<dbReference type="GO" id="GO:0042742">
    <property type="term" value="P:defense response to bacterium"/>
    <property type="evidence" value="ECO:0007669"/>
    <property type="project" value="TreeGrafter"/>
</dbReference>
<dbReference type="RefSeq" id="XP_070338439.1">
    <property type="nucleotide sequence ID" value="XM_070482338.1"/>
</dbReference>
<dbReference type="GO" id="GO:0002292">
    <property type="term" value="P:T cell differentiation involved in immune response"/>
    <property type="evidence" value="ECO:0007669"/>
    <property type="project" value="TreeGrafter"/>
</dbReference>
<dbReference type="InterPro" id="IPR042340">
    <property type="entry name" value="FCER1G"/>
</dbReference>
<dbReference type="Pfam" id="PF11628">
    <property type="entry name" value="TCR_zetazeta"/>
    <property type="match status" value="1"/>
</dbReference>
<dbReference type="GO" id="GO:0032998">
    <property type="term" value="C:Fc-epsilon receptor I complex"/>
    <property type="evidence" value="ECO:0007669"/>
    <property type="project" value="InterPro"/>
</dbReference>
<keyword evidence="7" id="KW-1133">Transmembrane helix</keyword>
<dbReference type="GO" id="GO:0042590">
    <property type="term" value="P:antigen processing and presentation of exogenous peptide antigen via MHC class I"/>
    <property type="evidence" value="ECO:0007669"/>
    <property type="project" value="TreeGrafter"/>
</dbReference>
<evidence type="ECO:0000256" key="1">
    <source>
        <dbReference type="ARBA" id="ARBA00004251"/>
    </source>
</evidence>
<keyword evidence="2" id="KW-1003">Cell membrane</keyword>
<organism evidence="8 9">
    <name type="scientific">Equus asinus</name>
    <name type="common">Donkey</name>
    <name type="synonym">Equus africanus asinus</name>
    <dbReference type="NCBI Taxonomy" id="9793"/>
    <lineage>
        <taxon>Eukaryota</taxon>
        <taxon>Metazoa</taxon>
        <taxon>Chordata</taxon>
        <taxon>Craniata</taxon>
        <taxon>Vertebrata</taxon>
        <taxon>Euteleostomi</taxon>
        <taxon>Mammalia</taxon>
        <taxon>Eutheria</taxon>
        <taxon>Laurasiatheria</taxon>
        <taxon>Perissodactyla</taxon>
        <taxon>Equidae</taxon>
        <taxon>Equus</taxon>
    </lineage>
</organism>
<dbReference type="GO" id="GO:0010543">
    <property type="term" value="P:regulation of platelet activation"/>
    <property type="evidence" value="ECO:0007669"/>
    <property type="project" value="TreeGrafter"/>
</dbReference>
<dbReference type="GO" id="GO:0030593">
    <property type="term" value="P:neutrophil chemotaxis"/>
    <property type="evidence" value="ECO:0007669"/>
    <property type="project" value="TreeGrafter"/>
</dbReference>
<keyword evidence="7" id="KW-0812">Transmembrane</keyword>
<dbReference type="GO" id="GO:0045087">
    <property type="term" value="P:innate immune response"/>
    <property type="evidence" value="ECO:0007669"/>
    <property type="project" value="TreeGrafter"/>
</dbReference>
<dbReference type="Ensembl" id="ENSEAST00005048348.1">
    <property type="protein sequence ID" value="ENSEASP00005037221.1"/>
    <property type="gene ID" value="ENSEASG00005036811.1"/>
</dbReference>
<dbReference type="GO" id="GO:0016064">
    <property type="term" value="P:immunoglobulin mediated immune response"/>
    <property type="evidence" value="ECO:0007669"/>
    <property type="project" value="TreeGrafter"/>
</dbReference>
<evidence type="ECO:0000256" key="6">
    <source>
        <dbReference type="ARBA" id="ARBA00023170"/>
    </source>
</evidence>
<evidence type="ECO:0000256" key="4">
    <source>
        <dbReference type="ARBA" id="ARBA00022859"/>
    </source>
</evidence>
<dbReference type="GO" id="GO:0038094">
    <property type="term" value="P:Fc-gamma receptor signaling pathway"/>
    <property type="evidence" value="ECO:0007669"/>
    <property type="project" value="TreeGrafter"/>
</dbReference>
<dbReference type="AlphaFoldDB" id="A0A9L0IAM4"/>
<dbReference type="Proteomes" id="UP000694387">
    <property type="component" value="Chromosome 2"/>
</dbReference>
<dbReference type="GeneTree" id="ENSGT00390000003894"/>
<keyword evidence="3" id="KW-0597">Phosphoprotein</keyword>
<dbReference type="GO" id="GO:0019767">
    <property type="term" value="F:IgE receptor activity"/>
    <property type="evidence" value="ECO:0007669"/>
    <property type="project" value="InterPro"/>
</dbReference>
<evidence type="ECO:0000256" key="5">
    <source>
        <dbReference type="ARBA" id="ARBA00023157"/>
    </source>
</evidence>
<dbReference type="PANTHER" id="PTHR16803:SF0">
    <property type="entry name" value="HIGH AFFINITY IMMUNOGLOBULIN EPSILON RECEPTOR SUBUNIT GAMMA"/>
    <property type="match status" value="1"/>
</dbReference>
<dbReference type="GO" id="GO:0002283">
    <property type="term" value="P:neutrophil activation involved in immune response"/>
    <property type="evidence" value="ECO:0007669"/>
    <property type="project" value="TreeGrafter"/>
</dbReference>
<dbReference type="GO" id="GO:0009897">
    <property type="term" value="C:external side of plasma membrane"/>
    <property type="evidence" value="ECO:0007669"/>
    <property type="project" value="TreeGrafter"/>
</dbReference>